<feature type="domain" description="C2H2-type" evidence="13">
    <location>
        <begin position="397"/>
        <end position="424"/>
    </location>
</feature>
<dbReference type="GO" id="GO:0010468">
    <property type="term" value="P:regulation of gene expression"/>
    <property type="evidence" value="ECO:0007669"/>
    <property type="project" value="TreeGrafter"/>
</dbReference>
<keyword evidence="8" id="KW-0238">DNA-binding</keyword>
<evidence type="ECO:0000256" key="5">
    <source>
        <dbReference type="ARBA" id="ARBA00022771"/>
    </source>
</evidence>
<sequence>MSTVQFLRPFITERLTTAATEILGVIEQTFVQYEEEIERQRKLLDIYMKPETKVHGTDLPQVKEALAHQQRNSSPDQEETKPPQIKEEEEMLWTSHGEQLVQKQETDFSIVTYDENDHREPAPNTDVLLSYNSPDRDLLQHEGKEEGFLADRQLCNEQRNSSRDQVEPKPPQIYEKLCTNQEGEQLVQKQETDPLMTTMGQLQLCGEKRDSSQDQEETNHPQIQEEEKKFCTNHETEQLVLMLEPSAVSSPDMDQVLAEQEKSSLNRSEAPVVQNDEINCQRRPLTVILTPELKLHRIDKHNCKVKEVPADQQVCNQQRNSSLDQKKLDPPRVEQQQEELCVNHEGEQDTDTSVVTAASDGNGHSKPGPTGDMALSHNSTNTGKKALKCKPTRKKQIPCTACGKIFKKNCELIDHMRIHTGERPFSCNTCGKNFGRKYHLVSHMKIHTGEKPFSCKTCGKLFAQNSILRRHMRIHTGEKPFTCKTCGKKFGRSFCLTLHIRSHMGVEPFSCKTCGKSFKTSYKLTAHIKTHTDEKLVPKNISGKSSRQSGGRTHAGETLSP</sequence>
<evidence type="ECO:0000256" key="8">
    <source>
        <dbReference type="ARBA" id="ARBA00023125"/>
    </source>
</evidence>
<dbReference type="GO" id="GO:0008270">
    <property type="term" value="F:zinc ion binding"/>
    <property type="evidence" value="ECO:0007669"/>
    <property type="project" value="UniProtKB-KW"/>
</dbReference>
<feature type="region of interest" description="Disordered" evidence="12">
    <location>
        <begin position="314"/>
        <end position="387"/>
    </location>
</feature>
<gene>
    <name evidence="15" type="primary">LOC114452975</name>
</gene>
<dbReference type="Proteomes" id="UP000515145">
    <property type="component" value="Chromosome 2"/>
</dbReference>
<keyword evidence="7" id="KW-0805">Transcription regulation</keyword>
<dbReference type="OrthoDB" id="427030at2759"/>
<keyword evidence="3" id="KW-0479">Metal-binding</keyword>
<feature type="region of interest" description="Disordered" evidence="12">
    <location>
        <begin position="535"/>
        <end position="561"/>
    </location>
</feature>
<dbReference type="PANTHER" id="PTHR16515:SF66">
    <property type="entry name" value="C2H2-TYPE DOMAIN-CONTAINING PROTEIN"/>
    <property type="match status" value="1"/>
</dbReference>
<dbReference type="Gene3D" id="3.30.160.60">
    <property type="entry name" value="Classic Zinc Finger"/>
    <property type="match status" value="5"/>
</dbReference>
<dbReference type="SUPFAM" id="SSF57667">
    <property type="entry name" value="beta-beta-alpha zinc fingers"/>
    <property type="match status" value="3"/>
</dbReference>
<keyword evidence="9" id="KW-0804">Transcription</keyword>
<protein>
    <submittedName>
        <fullName evidence="15">Zinc finger and SCAN domain-containing protein 31-like isoform X1</fullName>
    </submittedName>
</protein>
<organism evidence="14 15">
    <name type="scientific">Parambassis ranga</name>
    <name type="common">Indian glassy fish</name>
    <dbReference type="NCBI Taxonomy" id="210632"/>
    <lineage>
        <taxon>Eukaryota</taxon>
        <taxon>Metazoa</taxon>
        <taxon>Chordata</taxon>
        <taxon>Craniata</taxon>
        <taxon>Vertebrata</taxon>
        <taxon>Euteleostomi</taxon>
        <taxon>Actinopterygii</taxon>
        <taxon>Neopterygii</taxon>
        <taxon>Teleostei</taxon>
        <taxon>Neoteleostei</taxon>
        <taxon>Acanthomorphata</taxon>
        <taxon>Ovalentaria</taxon>
        <taxon>Ambassidae</taxon>
        <taxon>Parambassis</taxon>
    </lineage>
</organism>
<dbReference type="PROSITE" id="PS50157">
    <property type="entry name" value="ZINC_FINGER_C2H2_2"/>
    <property type="match status" value="5"/>
</dbReference>
<dbReference type="InterPro" id="IPR013087">
    <property type="entry name" value="Znf_C2H2_type"/>
</dbReference>
<dbReference type="GO" id="GO:0003677">
    <property type="term" value="F:DNA binding"/>
    <property type="evidence" value="ECO:0007669"/>
    <property type="project" value="UniProtKB-KW"/>
</dbReference>
<dbReference type="RefSeq" id="XP_028288355.1">
    <property type="nucleotide sequence ID" value="XM_028432554.1"/>
</dbReference>
<keyword evidence="4" id="KW-0677">Repeat</keyword>
<feature type="compositionally biased region" description="Polar residues" evidence="12">
    <location>
        <begin position="542"/>
        <end position="551"/>
    </location>
</feature>
<dbReference type="GO" id="GO:0005634">
    <property type="term" value="C:nucleus"/>
    <property type="evidence" value="ECO:0007669"/>
    <property type="project" value="UniProtKB-SubCell"/>
</dbReference>
<dbReference type="FunFam" id="3.30.160.60:FF:000690">
    <property type="entry name" value="Zinc finger protein 354C"/>
    <property type="match status" value="1"/>
</dbReference>
<comment type="similarity">
    <text evidence="2">Belongs to the krueppel C2H2-type zinc-finger protein family.</text>
</comment>
<reference evidence="15" key="1">
    <citation type="submission" date="2025-08" db="UniProtKB">
        <authorList>
            <consortium name="RefSeq"/>
        </authorList>
    </citation>
    <scope>IDENTIFICATION</scope>
</reference>
<name>A0A6P7KFP2_9TELE</name>
<proteinExistence type="inferred from homology"/>
<dbReference type="PANTHER" id="PTHR16515">
    <property type="entry name" value="PR DOMAIN ZINC FINGER PROTEIN"/>
    <property type="match status" value="1"/>
</dbReference>
<evidence type="ECO:0000256" key="7">
    <source>
        <dbReference type="ARBA" id="ARBA00023015"/>
    </source>
</evidence>
<evidence type="ECO:0000256" key="11">
    <source>
        <dbReference type="PROSITE-ProRule" id="PRU00042"/>
    </source>
</evidence>
<dbReference type="FunFam" id="3.30.160.60:FF:001506">
    <property type="entry name" value="Zinc finger protein"/>
    <property type="match status" value="1"/>
</dbReference>
<feature type="domain" description="C2H2-type" evidence="13">
    <location>
        <begin position="509"/>
        <end position="536"/>
    </location>
</feature>
<keyword evidence="5 11" id="KW-0863">Zinc-finger</keyword>
<keyword evidence="10" id="KW-0539">Nucleus</keyword>
<dbReference type="InterPro" id="IPR050331">
    <property type="entry name" value="Zinc_finger"/>
</dbReference>
<evidence type="ECO:0000256" key="3">
    <source>
        <dbReference type="ARBA" id="ARBA00022723"/>
    </source>
</evidence>
<feature type="domain" description="C2H2-type" evidence="13">
    <location>
        <begin position="453"/>
        <end position="480"/>
    </location>
</feature>
<dbReference type="AlphaFoldDB" id="A0A6P7KFP2"/>
<evidence type="ECO:0000256" key="9">
    <source>
        <dbReference type="ARBA" id="ARBA00023163"/>
    </source>
</evidence>
<dbReference type="FunFam" id="3.30.160.60:FF:000478">
    <property type="entry name" value="Zinc finger protein 133"/>
    <property type="match status" value="1"/>
</dbReference>
<evidence type="ECO:0000256" key="10">
    <source>
        <dbReference type="ARBA" id="ARBA00023242"/>
    </source>
</evidence>
<dbReference type="InterPro" id="IPR036236">
    <property type="entry name" value="Znf_C2H2_sf"/>
</dbReference>
<dbReference type="InParanoid" id="A0A6P7KFP2"/>
<feature type="domain" description="C2H2-type" evidence="13">
    <location>
        <begin position="481"/>
        <end position="508"/>
    </location>
</feature>
<comment type="subcellular location">
    <subcellularLocation>
        <location evidence="1">Nucleus</location>
    </subcellularLocation>
</comment>
<evidence type="ECO:0000256" key="12">
    <source>
        <dbReference type="SAM" id="MobiDB-lite"/>
    </source>
</evidence>
<keyword evidence="6" id="KW-0862">Zinc</keyword>
<dbReference type="FunFam" id="3.30.160.60:FF:001450">
    <property type="entry name" value="zinc finger protein 774"/>
    <property type="match status" value="1"/>
</dbReference>
<evidence type="ECO:0000256" key="6">
    <source>
        <dbReference type="ARBA" id="ARBA00022833"/>
    </source>
</evidence>
<dbReference type="Pfam" id="PF00096">
    <property type="entry name" value="zf-C2H2"/>
    <property type="match status" value="5"/>
</dbReference>
<feature type="domain" description="C2H2-type" evidence="13">
    <location>
        <begin position="425"/>
        <end position="452"/>
    </location>
</feature>
<evidence type="ECO:0000259" key="13">
    <source>
        <dbReference type="PROSITE" id="PS50157"/>
    </source>
</evidence>
<evidence type="ECO:0000256" key="4">
    <source>
        <dbReference type="ARBA" id="ARBA00022737"/>
    </source>
</evidence>
<dbReference type="PROSITE" id="PS00028">
    <property type="entry name" value="ZINC_FINGER_C2H2_1"/>
    <property type="match status" value="5"/>
</dbReference>
<evidence type="ECO:0000256" key="1">
    <source>
        <dbReference type="ARBA" id="ARBA00004123"/>
    </source>
</evidence>
<evidence type="ECO:0000313" key="15">
    <source>
        <dbReference type="RefSeq" id="XP_028288355.1"/>
    </source>
</evidence>
<feature type="compositionally biased region" description="Polar residues" evidence="12">
    <location>
        <begin position="314"/>
        <end position="323"/>
    </location>
</feature>
<dbReference type="SMART" id="SM00355">
    <property type="entry name" value="ZnF_C2H2"/>
    <property type="match status" value="5"/>
</dbReference>
<accession>A0A6P7KFP2</accession>
<evidence type="ECO:0000256" key="2">
    <source>
        <dbReference type="ARBA" id="ARBA00006991"/>
    </source>
</evidence>
<dbReference type="FunFam" id="3.30.160.60:FF:001480">
    <property type="entry name" value="Si:cabz01071911.3"/>
    <property type="match status" value="1"/>
</dbReference>
<dbReference type="GeneID" id="114452975"/>
<evidence type="ECO:0000313" key="14">
    <source>
        <dbReference type="Proteomes" id="UP000515145"/>
    </source>
</evidence>
<keyword evidence="14" id="KW-1185">Reference proteome</keyword>